<comment type="caution">
    <text evidence="1">The sequence shown here is derived from an EMBL/GenBank/DDBJ whole genome shotgun (WGS) entry which is preliminary data.</text>
</comment>
<evidence type="ECO:0000313" key="1">
    <source>
        <dbReference type="EMBL" id="RTJ93946.1"/>
    </source>
</evidence>
<accession>A0A431C6M4</accession>
<gene>
    <name evidence="1" type="ORF">C3H42_09315</name>
</gene>
<name>A0A431C6M4_CAMJU</name>
<dbReference type="AlphaFoldDB" id="A0A431C6M4"/>
<proteinExistence type="predicted"/>
<organism evidence="1 2">
    <name type="scientific">Campylobacter jejuni</name>
    <dbReference type="NCBI Taxonomy" id="197"/>
    <lineage>
        <taxon>Bacteria</taxon>
        <taxon>Pseudomonadati</taxon>
        <taxon>Campylobacterota</taxon>
        <taxon>Epsilonproteobacteria</taxon>
        <taxon>Campylobacterales</taxon>
        <taxon>Campylobacteraceae</taxon>
        <taxon>Campylobacter</taxon>
    </lineage>
</organism>
<evidence type="ECO:0000313" key="2">
    <source>
        <dbReference type="Proteomes" id="UP000287237"/>
    </source>
</evidence>
<protein>
    <submittedName>
        <fullName evidence="1">Uncharacterized protein</fullName>
    </submittedName>
</protein>
<dbReference type="Proteomes" id="UP000287237">
    <property type="component" value="Unassembled WGS sequence"/>
</dbReference>
<dbReference type="EMBL" id="PRCK01000022">
    <property type="protein sequence ID" value="RTJ93946.1"/>
    <property type="molecule type" value="Genomic_DNA"/>
</dbReference>
<sequence>MSQTNNNTEIKEQDTQDEIIWEGKKHIPLFLLFWITYIVLLCFFLYLFPRLFNPSKEIDYKWFIVFFIFLLGIYTFARAIYKMANIKRIYITKEKLVIEYYIKNDLVFPLGTFFIYYRQISYSPSPGHIVIYTFGDKAKEYLEPGLFSDGDDPTKGCCEKINAIIKPHVMPYLLGLSDEEFEKIFFHVNATSDIDTTFLKEAMELRKEKKDE</sequence>
<reference evidence="1 2" key="1">
    <citation type="journal article" date="2019" name="Appl. Environ. Microbiol.">
        <title>Population genetics and characterization of Campylobacter jejuni isolates in western jackdaws and game birds in Finland.</title>
        <authorList>
            <person name="Kovanen S."/>
            <person name="Rossi M."/>
            <person name="Pohja-Mykra M."/>
            <person name="Nieminen T."/>
            <person name="Raunio-Saarnisto M."/>
            <person name="Sauvala M."/>
            <person name="Fredriksson-Ahomaa M."/>
            <person name="Hanninen M.L."/>
            <person name="Kivisto R."/>
        </authorList>
    </citation>
    <scope>NUCLEOTIDE SEQUENCE [LARGE SCALE GENOMIC DNA]</scope>
    <source>
        <strain evidence="1 2">CB296</strain>
    </source>
</reference>